<sequence length="803" mass="87467">MSGVLSTITTTTTTSTTTTATATATPTNPATATATNTATTTATATPTTAPPAETTTASATTSTGFTTASSSPTATTTKTAPPPMSSHPYRQVSSAPYPIQDNFTQSDPSSSSSPSMTEVTSALEDLHLPPNKSYPPNNGVQNGHHHNSHPHHHNGNGNGNGNNNNSQENIVVQTVNVPRQLIPLLPQQGSPKDHKQQYQQVSNSRKLLPHNQQHFSPTIRGYDAPYSPLVHEQIPQQNIRESPTLNATPIKSPPQMNAPYPVYESLTPPPVFASKESVVTSPPSVPLSATSSVTNLNLNQADMYQSKSENNLSVTNNKFGHNRSVSSTSSFFYDRNDNSSMIDFNQNVIQLYLGENSSHLMPRIKTLELYRKNARKSTDPNVLFQYAQYMLQTALLLETELQNMLANNSTNANIGGTTSSQSSGSQNGTNSPFTSRSIENSPRKGPLDFKNGGGHKKSKSIDFANIELEGNEKKLKKALLKEAVKYLKRLSDKGYVEAQYLLGDAYSSGALEKIDNKEAFILFQSAAKHGHVESAYRTSYCYEEGLGTGRDARKAVEFLKIAASKNHPAAMYKLGVYSFYGRMGLPSDMNTKKMGIKWLGRASNVATELTAAAPYELGKLYYNGFEDIVLQDKKYALELYAQAAALGHLESAAILGHHYEIGEIVPQDSNLSIHYYTQAALGGDPNSMLSMCAWYLVGSEPYLPKDENEAFEWAKRAAVCNLPKAQFALANFYEKGIGCIKNNNEAQVWYKKAAENGDEKSLQRITDKEMLRTVQKNLKKNPPTANSVNGGGSSAQDKDCVIM</sequence>
<evidence type="ECO:0000313" key="5">
    <source>
        <dbReference type="Proteomes" id="UP000253472"/>
    </source>
</evidence>
<feature type="region of interest" description="Disordered" evidence="3">
    <location>
        <begin position="412"/>
        <end position="457"/>
    </location>
</feature>
<comment type="caution">
    <text evidence="4">The sequence shown here is derived from an EMBL/GenBank/DDBJ whole genome shotgun (WGS) entry which is preliminary data.</text>
</comment>
<dbReference type="Pfam" id="PF08238">
    <property type="entry name" value="Sel1"/>
    <property type="match status" value="7"/>
</dbReference>
<feature type="compositionally biased region" description="Low complexity" evidence="3">
    <location>
        <begin position="1"/>
        <end position="79"/>
    </location>
</feature>
<feature type="region of interest" description="Disordered" evidence="3">
    <location>
        <begin position="778"/>
        <end position="803"/>
    </location>
</feature>
<dbReference type="Proteomes" id="UP000253472">
    <property type="component" value="Unassembled WGS sequence"/>
</dbReference>
<keyword evidence="5" id="KW-1185">Reference proteome</keyword>
<feature type="compositionally biased region" description="Low complexity" evidence="3">
    <location>
        <begin position="106"/>
        <end position="115"/>
    </location>
</feature>
<evidence type="ECO:0000256" key="2">
    <source>
        <dbReference type="ARBA" id="ARBA00022737"/>
    </source>
</evidence>
<accession>A0A367YHR1</accession>
<reference evidence="4 5" key="1">
    <citation type="submission" date="2018-06" db="EMBL/GenBank/DDBJ databases">
        <title>Whole genome sequencing of Candida tropicalis (genome annotated by CSBL at Korea University).</title>
        <authorList>
            <person name="Ahn J."/>
        </authorList>
    </citation>
    <scope>NUCLEOTIDE SEQUENCE [LARGE SCALE GENOMIC DNA]</scope>
    <source>
        <strain evidence="4 5">ATCC 20962</strain>
    </source>
</reference>
<keyword evidence="2" id="KW-0677">Repeat</keyword>
<dbReference type="SUPFAM" id="SSF81901">
    <property type="entry name" value="HCP-like"/>
    <property type="match status" value="1"/>
</dbReference>
<evidence type="ECO:0000256" key="3">
    <source>
        <dbReference type="SAM" id="MobiDB-lite"/>
    </source>
</evidence>
<feature type="compositionally biased region" description="Basic residues" evidence="3">
    <location>
        <begin position="143"/>
        <end position="154"/>
    </location>
</feature>
<evidence type="ECO:0000256" key="1">
    <source>
        <dbReference type="ARBA" id="ARBA00022553"/>
    </source>
</evidence>
<dbReference type="InterPro" id="IPR006597">
    <property type="entry name" value="Sel1-like"/>
</dbReference>
<evidence type="ECO:0000313" key="4">
    <source>
        <dbReference type="EMBL" id="RCK64561.1"/>
    </source>
</evidence>
<dbReference type="STRING" id="5486.A0A367YHR1"/>
<dbReference type="EMBL" id="QLNQ01000022">
    <property type="protein sequence ID" value="RCK64561.1"/>
    <property type="molecule type" value="Genomic_DNA"/>
</dbReference>
<feature type="compositionally biased region" description="Low complexity" evidence="3">
    <location>
        <begin position="415"/>
        <end position="431"/>
    </location>
</feature>
<dbReference type="FunFam" id="1.25.40.10:FF:000707">
    <property type="entry name" value="Chitin synthase regulatory factor 3"/>
    <property type="match status" value="1"/>
</dbReference>
<dbReference type="Gene3D" id="1.25.40.10">
    <property type="entry name" value="Tetratricopeptide repeat domain"/>
    <property type="match status" value="2"/>
</dbReference>
<protein>
    <submittedName>
        <fullName evidence="4">Protein SKT5</fullName>
    </submittedName>
</protein>
<dbReference type="InterPro" id="IPR051726">
    <property type="entry name" value="Chitin_Synth_Reg"/>
</dbReference>
<keyword evidence="1" id="KW-0597">Phosphoprotein</keyword>
<dbReference type="AlphaFoldDB" id="A0A367YHR1"/>
<proteinExistence type="predicted"/>
<dbReference type="OrthoDB" id="272077at2759"/>
<dbReference type="PANTHER" id="PTHR46430:SF1">
    <property type="entry name" value="CHITIN SYNTHASE REGULATOR SKT5-RELATED"/>
    <property type="match status" value="1"/>
</dbReference>
<gene>
    <name evidence="4" type="primary">SKT5_0</name>
    <name evidence="4" type="ORF">Cantr_00089</name>
</gene>
<dbReference type="SMART" id="SM00671">
    <property type="entry name" value="SEL1"/>
    <property type="match status" value="7"/>
</dbReference>
<name>A0A367YHR1_9ASCO</name>
<organism evidence="4 5">
    <name type="scientific">Candida viswanathii</name>
    <dbReference type="NCBI Taxonomy" id="5486"/>
    <lineage>
        <taxon>Eukaryota</taxon>
        <taxon>Fungi</taxon>
        <taxon>Dikarya</taxon>
        <taxon>Ascomycota</taxon>
        <taxon>Saccharomycotina</taxon>
        <taxon>Pichiomycetes</taxon>
        <taxon>Debaryomycetaceae</taxon>
        <taxon>Candida/Lodderomyces clade</taxon>
        <taxon>Candida</taxon>
    </lineage>
</organism>
<feature type="region of interest" description="Disordered" evidence="3">
    <location>
        <begin position="1"/>
        <end position="166"/>
    </location>
</feature>
<dbReference type="InterPro" id="IPR011990">
    <property type="entry name" value="TPR-like_helical_dom_sf"/>
</dbReference>
<dbReference type="PANTHER" id="PTHR46430">
    <property type="entry name" value="PROTEIN SKT5-RELATED"/>
    <property type="match status" value="1"/>
</dbReference>